<dbReference type="EMBL" id="CAJVCH010099813">
    <property type="protein sequence ID" value="CAG7723509.1"/>
    <property type="molecule type" value="Genomic_DNA"/>
</dbReference>
<comment type="caution">
    <text evidence="1">The sequence shown here is derived from an EMBL/GenBank/DDBJ whole genome shotgun (WGS) entry which is preliminary data.</text>
</comment>
<evidence type="ECO:0000313" key="1">
    <source>
        <dbReference type="EMBL" id="CAG7723509.1"/>
    </source>
</evidence>
<accession>A0A8J2JP88</accession>
<evidence type="ECO:0000313" key="2">
    <source>
        <dbReference type="Proteomes" id="UP000708208"/>
    </source>
</evidence>
<proteinExistence type="predicted"/>
<organism evidence="1 2">
    <name type="scientific">Allacma fusca</name>
    <dbReference type="NCBI Taxonomy" id="39272"/>
    <lineage>
        <taxon>Eukaryota</taxon>
        <taxon>Metazoa</taxon>
        <taxon>Ecdysozoa</taxon>
        <taxon>Arthropoda</taxon>
        <taxon>Hexapoda</taxon>
        <taxon>Collembola</taxon>
        <taxon>Symphypleona</taxon>
        <taxon>Sminthuridae</taxon>
        <taxon>Allacma</taxon>
    </lineage>
</organism>
<protein>
    <submittedName>
        <fullName evidence="1">Uncharacterized protein</fullName>
    </submittedName>
</protein>
<sequence length="140" mass="16271">MRKRKLLVSAPSTSESLPNKSLKTLIGEEVQITRNRVQNANMQWHSRISEKSSNLNSDFSYSQWENERKEWELDQFIKWKCQLANLLFQAKLLLRHDVLPNSVVQDLYLSEDADLDDNASFVTAQSDLEDFTGLFFDAED</sequence>
<reference evidence="1" key="1">
    <citation type="submission" date="2021-06" db="EMBL/GenBank/DDBJ databases">
        <authorList>
            <person name="Hodson N. C."/>
            <person name="Mongue J. A."/>
            <person name="Jaron S. K."/>
        </authorList>
    </citation>
    <scope>NUCLEOTIDE SEQUENCE</scope>
</reference>
<gene>
    <name evidence="1" type="ORF">AFUS01_LOCUS12595</name>
</gene>
<keyword evidence="2" id="KW-1185">Reference proteome</keyword>
<dbReference type="AlphaFoldDB" id="A0A8J2JP88"/>
<name>A0A8J2JP88_9HEXA</name>
<dbReference type="Proteomes" id="UP000708208">
    <property type="component" value="Unassembled WGS sequence"/>
</dbReference>